<gene>
    <name evidence="1" type="ORF">EHR08_13330</name>
</gene>
<organism evidence="1 2">
    <name type="scientific">Leptospira bandrabouensis</name>
    <dbReference type="NCBI Taxonomy" id="2484903"/>
    <lineage>
        <taxon>Bacteria</taxon>
        <taxon>Pseudomonadati</taxon>
        <taxon>Spirochaetota</taxon>
        <taxon>Spirochaetia</taxon>
        <taxon>Leptospirales</taxon>
        <taxon>Leptospiraceae</taxon>
        <taxon>Leptospira</taxon>
    </lineage>
</organism>
<dbReference type="Proteomes" id="UP000297649">
    <property type="component" value="Unassembled WGS sequence"/>
</dbReference>
<proteinExistence type="predicted"/>
<dbReference type="AlphaFoldDB" id="A0A6H3NL64"/>
<dbReference type="EMBL" id="RQHU01000019">
    <property type="protein sequence ID" value="TGN12358.1"/>
    <property type="molecule type" value="Genomic_DNA"/>
</dbReference>
<dbReference type="RefSeq" id="WP_135743251.1">
    <property type="nucleotide sequence ID" value="NZ_RQHT01000001.1"/>
</dbReference>
<protein>
    <submittedName>
        <fullName evidence="1">Uncharacterized protein</fullName>
    </submittedName>
</protein>
<evidence type="ECO:0000313" key="2">
    <source>
        <dbReference type="Proteomes" id="UP000297649"/>
    </source>
</evidence>
<accession>A0A6H3NL64</accession>
<sequence length="138" mass="16211">MANLPSQKRILEQDLGSDVPSWTRKLLSPLNSFFESLYSAFNRDITFRENIRCDYRDIIVTTTANYDSREFTPIKFKNNLKERVDTILISQISEDRAVFTPVYESTSLAWNEYNKEITIHYISGLEPNKSYKLKLLLF</sequence>
<keyword evidence="2" id="KW-1185">Reference proteome</keyword>
<evidence type="ECO:0000313" key="1">
    <source>
        <dbReference type="EMBL" id="TGN12358.1"/>
    </source>
</evidence>
<name>A0A6H3NL64_9LEPT</name>
<reference evidence="1" key="1">
    <citation type="journal article" date="2019" name="PLoS Negl. Trop. Dis.">
        <title>Revisiting the worldwide diversity of Leptospira species in the environment.</title>
        <authorList>
            <person name="Vincent A.T."/>
            <person name="Schiettekatte O."/>
            <person name="Bourhy P."/>
            <person name="Veyrier F.J."/>
            <person name="Picardeau M."/>
        </authorList>
    </citation>
    <scope>NUCLEOTIDE SEQUENCE [LARGE SCALE GENOMIC DNA]</scope>
    <source>
        <strain evidence="1">201601109</strain>
    </source>
</reference>
<comment type="caution">
    <text evidence="1">The sequence shown here is derived from an EMBL/GenBank/DDBJ whole genome shotgun (WGS) entry which is preliminary data.</text>
</comment>